<dbReference type="GO" id="GO:0016787">
    <property type="term" value="F:hydrolase activity"/>
    <property type="evidence" value="ECO:0007669"/>
    <property type="project" value="UniProtKB-KW"/>
</dbReference>
<feature type="domain" description="AB hydrolase-1" evidence="2">
    <location>
        <begin position="35"/>
        <end position="275"/>
    </location>
</feature>
<gene>
    <name evidence="3" type="ORF">B0I08_101757</name>
</gene>
<comment type="caution">
    <text evidence="3">The sequence shown here is derived from an EMBL/GenBank/DDBJ whole genome shotgun (WGS) entry which is preliminary data.</text>
</comment>
<dbReference type="OrthoDB" id="3810256at2"/>
<dbReference type="AlphaFoldDB" id="A0A2T0VK61"/>
<accession>A0A2T0VK61</accession>
<keyword evidence="3" id="KW-0378">Hydrolase</keyword>
<proteinExistence type="predicted"/>
<dbReference type="InterPro" id="IPR029058">
    <property type="entry name" value="AB_hydrolase_fold"/>
</dbReference>
<dbReference type="EMBL" id="PVTL01000001">
    <property type="protein sequence ID" value="PRY70620.1"/>
    <property type="molecule type" value="Genomic_DNA"/>
</dbReference>
<feature type="region of interest" description="Disordered" evidence="1">
    <location>
        <begin position="1"/>
        <end position="27"/>
    </location>
</feature>
<evidence type="ECO:0000259" key="2">
    <source>
        <dbReference type="Pfam" id="PF12697"/>
    </source>
</evidence>
<dbReference type="PRINTS" id="PR00111">
    <property type="entry name" value="ABHYDROLASE"/>
</dbReference>
<dbReference type="SUPFAM" id="SSF53474">
    <property type="entry name" value="alpha/beta-Hydrolases"/>
    <property type="match status" value="1"/>
</dbReference>
<evidence type="ECO:0000256" key="1">
    <source>
        <dbReference type="SAM" id="MobiDB-lite"/>
    </source>
</evidence>
<dbReference type="Pfam" id="PF12697">
    <property type="entry name" value="Abhydrolase_6"/>
    <property type="match status" value="1"/>
</dbReference>
<dbReference type="Gene3D" id="3.40.50.1820">
    <property type="entry name" value="alpha/beta hydrolase"/>
    <property type="match status" value="1"/>
</dbReference>
<sequence length="305" mass="33343">MTSDSALNPDSPNPDSPKADSANADSTSPFVPDTIVLVHGLWMTPRSWEFWVPYYEAKGYRVLTPTYPGFEVEVEALRENSDVIAEATVPKTIDHLAAVVTGLEKPPIIMGHSFGGALTQLLIARGLGAAGVCINTAPTEGVRVNPPSQLKALFPILSKPSNAHKAVGFTAEQFHYTFTNTLGVEESNKVYERYHIPAPGSWVWTYGLVANFKPGHQETWVDYAFDDRAPLLFISGGSDHIMPASVSKSNARHYDKSAAHTDYHEFPGRSHFTCGEPGWEAVADYALDWALAHANVSHVRKNEPA</sequence>
<evidence type="ECO:0000313" key="3">
    <source>
        <dbReference type="EMBL" id="PRY70620.1"/>
    </source>
</evidence>
<feature type="compositionally biased region" description="Polar residues" evidence="1">
    <location>
        <begin position="1"/>
        <end position="10"/>
    </location>
</feature>
<dbReference type="PANTHER" id="PTHR43194:SF2">
    <property type="entry name" value="PEROXISOMAL MEMBRANE PROTEIN LPX1"/>
    <property type="match status" value="1"/>
</dbReference>
<organism evidence="3 4">
    <name type="scientific">Glaciihabitans tibetensis</name>
    <dbReference type="NCBI Taxonomy" id="1266600"/>
    <lineage>
        <taxon>Bacteria</taxon>
        <taxon>Bacillati</taxon>
        <taxon>Actinomycetota</taxon>
        <taxon>Actinomycetes</taxon>
        <taxon>Micrococcales</taxon>
        <taxon>Microbacteriaceae</taxon>
        <taxon>Glaciihabitans</taxon>
    </lineage>
</organism>
<protein>
    <submittedName>
        <fullName evidence="3">Alpha-beta hydrolase superfamily lysophospholipase</fullName>
    </submittedName>
</protein>
<dbReference type="PANTHER" id="PTHR43194">
    <property type="entry name" value="HYDROLASE ALPHA/BETA FOLD FAMILY"/>
    <property type="match status" value="1"/>
</dbReference>
<dbReference type="InterPro" id="IPR050228">
    <property type="entry name" value="Carboxylesterase_BioH"/>
</dbReference>
<name>A0A2T0VK61_9MICO</name>
<evidence type="ECO:0000313" key="4">
    <source>
        <dbReference type="Proteomes" id="UP000237983"/>
    </source>
</evidence>
<dbReference type="RefSeq" id="WP_106209869.1">
    <property type="nucleotide sequence ID" value="NZ_PVTL01000001.1"/>
</dbReference>
<reference evidence="3 4" key="1">
    <citation type="submission" date="2018-03" db="EMBL/GenBank/DDBJ databases">
        <title>Genomic Encyclopedia of Type Strains, Phase III (KMG-III): the genomes of soil and plant-associated and newly described type strains.</title>
        <authorList>
            <person name="Whitman W."/>
        </authorList>
    </citation>
    <scope>NUCLEOTIDE SEQUENCE [LARGE SCALE GENOMIC DNA]</scope>
    <source>
        <strain evidence="3 4">CGMCC 1.12484</strain>
    </source>
</reference>
<dbReference type="Proteomes" id="UP000237983">
    <property type="component" value="Unassembled WGS sequence"/>
</dbReference>
<dbReference type="InterPro" id="IPR000073">
    <property type="entry name" value="AB_hydrolase_1"/>
</dbReference>
<keyword evidence="4" id="KW-1185">Reference proteome</keyword>